<evidence type="ECO:0000259" key="12">
    <source>
        <dbReference type="Pfam" id="PF07727"/>
    </source>
</evidence>
<evidence type="ECO:0000313" key="14">
    <source>
        <dbReference type="Proteomes" id="UP000765509"/>
    </source>
</evidence>
<accession>A0A9Q3EDZ0</accession>
<evidence type="ECO:0000256" key="7">
    <source>
        <dbReference type="ARBA" id="ARBA00022908"/>
    </source>
</evidence>
<keyword evidence="1" id="KW-0548">Nucleotidyltransferase</keyword>
<dbReference type="GO" id="GO:0015074">
    <property type="term" value="P:DNA integration"/>
    <property type="evidence" value="ECO:0007669"/>
    <property type="project" value="UniProtKB-KW"/>
</dbReference>
<dbReference type="InterPro" id="IPR039537">
    <property type="entry name" value="Retrotran_Ty1/copia-like"/>
</dbReference>
<organism evidence="13 14">
    <name type="scientific">Austropuccinia psidii MF-1</name>
    <dbReference type="NCBI Taxonomy" id="1389203"/>
    <lineage>
        <taxon>Eukaryota</taxon>
        <taxon>Fungi</taxon>
        <taxon>Dikarya</taxon>
        <taxon>Basidiomycota</taxon>
        <taxon>Pucciniomycotina</taxon>
        <taxon>Pucciniomycetes</taxon>
        <taxon>Pucciniales</taxon>
        <taxon>Sphaerophragmiaceae</taxon>
        <taxon>Austropuccinia</taxon>
    </lineage>
</organism>
<keyword evidence="7" id="KW-0229">DNA integration</keyword>
<sequence length="407" mass="46916">MDYVHEVKRKHGTFIKVLINNNDGEYLNFNLQEFLNKKGIRIQLTELSSPKQNPVSERGNRLTSEKARMLLFTSNLPTKFWGEAVNRIDNGKIIKSHDVIFDEYVFPGPPVEENSHEDLTQYSNNNDVTNIIDYEHFSQIESPHSNDDSNSVNVINTPDIPVPKLGWDYKLKSNKAPKYASAEINESNILSSKIQANMAIHSLNSSSKNPISWKEAMSLPDKLLWVEAFKNKLNNLISRGVIIKTNLPKGRKLVGNSVQFKRKFDSNGKLIKNKIFICEQGFSQKHGVNYNDTFSPIGKFNSLQCLLSIAAHKNLEIHHMDSVAAFLNPKLEEEIYIKIPNFLLAHSSVKVWQVRKPLYGLKQSSQYWYLELTKFLESIRIFPSKADHFLFISDEFRWEFFVHIPCR</sequence>
<evidence type="ECO:0000256" key="1">
    <source>
        <dbReference type="ARBA" id="ARBA00022695"/>
    </source>
</evidence>
<evidence type="ECO:0000256" key="6">
    <source>
        <dbReference type="ARBA" id="ARBA00022842"/>
    </source>
</evidence>
<dbReference type="GO" id="GO:0016787">
    <property type="term" value="F:hydrolase activity"/>
    <property type="evidence" value="ECO:0007669"/>
    <property type="project" value="UniProtKB-KW"/>
</dbReference>
<dbReference type="GO" id="GO:0003676">
    <property type="term" value="F:nucleic acid binding"/>
    <property type="evidence" value="ECO:0007669"/>
    <property type="project" value="InterPro"/>
</dbReference>
<dbReference type="InterPro" id="IPR036397">
    <property type="entry name" value="RNaseH_sf"/>
</dbReference>
<evidence type="ECO:0000256" key="2">
    <source>
        <dbReference type="ARBA" id="ARBA00022722"/>
    </source>
</evidence>
<dbReference type="InterPro" id="IPR012337">
    <property type="entry name" value="RNaseH-like_sf"/>
</dbReference>
<evidence type="ECO:0000256" key="8">
    <source>
        <dbReference type="ARBA" id="ARBA00022918"/>
    </source>
</evidence>
<dbReference type="PANTHER" id="PTHR42648">
    <property type="entry name" value="TRANSPOSASE, PUTATIVE-RELATED"/>
    <property type="match status" value="1"/>
</dbReference>
<evidence type="ECO:0000256" key="9">
    <source>
        <dbReference type="ARBA" id="ARBA00022932"/>
    </source>
</evidence>
<comment type="caution">
    <text evidence="13">The sequence shown here is derived from an EMBL/GenBank/DDBJ whole genome shotgun (WGS) entry which is preliminary data.</text>
</comment>
<keyword evidence="3" id="KW-0479">Metal-binding</keyword>
<protein>
    <recommendedName>
        <fullName evidence="12">Reverse transcriptase Ty1/copia-type domain-containing protein</fullName>
    </recommendedName>
</protein>
<evidence type="ECO:0000256" key="11">
    <source>
        <dbReference type="ARBA" id="ARBA00023268"/>
    </source>
</evidence>
<dbReference type="OrthoDB" id="1930494at2759"/>
<dbReference type="Pfam" id="PF07727">
    <property type="entry name" value="RVT_2"/>
    <property type="match status" value="1"/>
</dbReference>
<keyword evidence="4" id="KW-0255">Endonuclease</keyword>
<evidence type="ECO:0000256" key="10">
    <source>
        <dbReference type="ARBA" id="ARBA00023172"/>
    </source>
</evidence>
<dbReference type="GO" id="GO:0046872">
    <property type="term" value="F:metal ion binding"/>
    <property type="evidence" value="ECO:0007669"/>
    <property type="project" value="UniProtKB-KW"/>
</dbReference>
<dbReference type="GO" id="GO:0006310">
    <property type="term" value="P:DNA recombination"/>
    <property type="evidence" value="ECO:0007669"/>
    <property type="project" value="UniProtKB-KW"/>
</dbReference>
<dbReference type="InterPro" id="IPR013103">
    <property type="entry name" value="RVT_2"/>
</dbReference>
<reference evidence="13" key="1">
    <citation type="submission" date="2021-03" db="EMBL/GenBank/DDBJ databases">
        <title>Draft genome sequence of rust myrtle Austropuccinia psidii MF-1, a brazilian biotype.</title>
        <authorList>
            <person name="Quecine M.C."/>
            <person name="Pachon D.M.R."/>
            <person name="Bonatelli M.L."/>
            <person name="Correr F.H."/>
            <person name="Franceschini L.M."/>
            <person name="Leite T.F."/>
            <person name="Margarido G.R.A."/>
            <person name="Almeida C.A."/>
            <person name="Ferrarezi J.A."/>
            <person name="Labate C.A."/>
        </authorList>
    </citation>
    <scope>NUCLEOTIDE SEQUENCE</scope>
    <source>
        <strain evidence="13">MF-1</strain>
    </source>
</reference>
<feature type="domain" description="Reverse transcriptase Ty1/copia-type" evidence="12">
    <location>
        <begin position="246"/>
        <end position="393"/>
    </location>
</feature>
<dbReference type="GO" id="GO:0004519">
    <property type="term" value="F:endonuclease activity"/>
    <property type="evidence" value="ECO:0007669"/>
    <property type="project" value="UniProtKB-KW"/>
</dbReference>
<keyword evidence="8" id="KW-0695">RNA-directed DNA polymerase</keyword>
<keyword evidence="10" id="KW-0233">DNA recombination</keyword>
<gene>
    <name evidence="13" type="ORF">O181_060800</name>
</gene>
<name>A0A9Q3EDZ0_9BASI</name>
<dbReference type="SUPFAM" id="SSF53098">
    <property type="entry name" value="Ribonuclease H-like"/>
    <property type="match status" value="1"/>
</dbReference>
<dbReference type="Proteomes" id="UP000765509">
    <property type="component" value="Unassembled WGS sequence"/>
</dbReference>
<evidence type="ECO:0000256" key="5">
    <source>
        <dbReference type="ARBA" id="ARBA00022801"/>
    </source>
</evidence>
<evidence type="ECO:0000256" key="3">
    <source>
        <dbReference type="ARBA" id="ARBA00022723"/>
    </source>
</evidence>
<dbReference type="GO" id="GO:0003887">
    <property type="term" value="F:DNA-directed DNA polymerase activity"/>
    <property type="evidence" value="ECO:0007669"/>
    <property type="project" value="UniProtKB-KW"/>
</dbReference>
<dbReference type="GO" id="GO:0003964">
    <property type="term" value="F:RNA-directed DNA polymerase activity"/>
    <property type="evidence" value="ECO:0007669"/>
    <property type="project" value="UniProtKB-KW"/>
</dbReference>
<keyword evidence="14" id="KW-1185">Reference proteome</keyword>
<keyword evidence="6" id="KW-0460">Magnesium</keyword>
<keyword evidence="2" id="KW-0540">Nuclease</keyword>
<keyword evidence="5" id="KW-0378">Hydrolase</keyword>
<evidence type="ECO:0000313" key="13">
    <source>
        <dbReference type="EMBL" id="MBW0521085.1"/>
    </source>
</evidence>
<evidence type="ECO:0000256" key="4">
    <source>
        <dbReference type="ARBA" id="ARBA00022759"/>
    </source>
</evidence>
<dbReference type="Gene3D" id="3.30.420.10">
    <property type="entry name" value="Ribonuclease H-like superfamily/Ribonuclease H"/>
    <property type="match status" value="1"/>
</dbReference>
<keyword evidence="9" id="KW-0239">DNA-directed DNA polymerase</keyword>
<keyword evidence="11" id="KW-0511">Multifunctional enzyme</keyword>
<dbReference type="EMBL" id="AVOT02028565">
    <property type="protein sequence ID" value="MBW0521085.1"/>
    <property type="molecule type" value="Genomic_DNA"/>
</dbReference>
<dbReference type="PANTHER" id="PTHR42648:SF11">
    <property type="entry name" value="TRANSPOSON TY4-P GAG-POL POLYPROTEIN"/>
    <property type="match status" value="1"/>
</dbReference>
<dbReference type="AlphaFoldDB" id="A0A9Q3EDZ0"/>
<keyword evidence="9" id="KW-0808">Transferase</keyword>
<proteinExistence type="predicted"/>